<gene>
    <name evidence="1" type="ORF">CK203_022057</name>
</gene>
<evidence type="ECO:0000313" key="2">
    <source>
        <dbReference type="Proteomes" id="UP000288805"/>
    </source>
</evidence>
<reference evidence="1 2" key="1">
    <citation type="journal article" date="2018" name="PLoS Genet.">
        <title>Population sequencing reveals clonal diversity and ancestral inbreeding in the grapevine cultivar Chardonnay.</title>
        <authorList>
            <person name="Roach M.J."/>
            <person name="Johnson D.L."/>
            <person name="Bohlmann J."/>
            <person name="van Vuuren H.J."/>
            <person name="Jones S.J."/>
            <person name="Pretorius I.S."/>
            <person name="Schmidt S.A."/>
            <person name="Borneman A.R."/>
        </authorList>
    </citation>
    <scope>NUCLEOTIDE SEQUENCE [LARGE SCALE GENOMIC DNA]</scope>
    <source>
        <strain evidence="2">cv. Chardonnay</strain>
        <tissue evidence="1">Leaf</tissue>
    </source>
</reference>
<organism evidence="1 2">
    <name type="scientific">Vitis vinifera</name>
    <name type="common">Grape</name>
    <dbReference type="NCBI Taxonomy" id="29760"/>
    <lineage>
        <taxon>Eukaryota</taxon>
        <taxon>Viridiplantae</taxon>
        <taxon>Streptophyta</taxon>
        <taxon>Embryophyta</taxon>
        <taxon>Tracheophyta</taxon>
        <taxon>Spermatophyta</taxon>
        <taxon>Magnoliopsida</taxon>
        <taxon>eudicotyledons</taxon>
        <taxon>Gunneridae</taxon>
        <taxon>Pentapetalae</taxon>
        <taxon>rosids</taxon>
        <taxon>Vitales</taxon>
        <taxon>Vitaceae</taxon>
        <taxon>Viteae</taxon>
        <taxon>Vitis</taxon>
    </lineage>
</organism>
<comment type="caution">
    <text evidence="1">The sequence shown here is derived from an EMBL/GenBank/DDBJ whole genome shotgun (WGS) entry which is preliminary data.</text>
</comment>
<evidence type="ECO:0000313" key="1">
    <source>
        <dbReference type="EMBL" id="RVW65435.1"/>
    </source>
</evidence>
<dbReference type="AlphaFoldDB" id="A0A438FZV5"/>
<accession>A0A438FZV5</accession>
<sequence length="156" mass="17162">MQLSFGGLHGQIHFCWTTQATLGFLRQSTHASVSALLSSTRPPFCNPCNSKVTESHVHNIFAVKLADSSHQVELLGFPSICKVHYKSFHILCQNPPTKLQGHGVQFLGGSLETTVTGTSINIQRQPIRLQALLSVRIDSAIYFSNFNFIKEGCGSF</sequence>
<protein>
    <submittedName>
        <fullName evidence="1">Uncharacterized protein</fullName>
    </submittedName>
</protein>
<dbReference type="EMBL" id="QGNW01000688">
    <property type="protein sequence ID" value="RVW65435.1"/>
    <property type="molecule type" value="Genomic_DNA"/>
</dbReference>
<dbReference type="Proteomes" id="UP000288805">
    <property type="component" value="Unassembled WGS sequence"/>
</dbReference>
<proteinExistence type="predicted"/>
<name>A0A438FZV5_VITVI</name>